<sequence length="120" mass="13042">MIHLHVFMALMDTVVMEEEEEEAAEEDAIHMVVGVLTVLLLHKLLAAMEVEHITDTEDITASMEEDITAIKHTTANDIMDTASVIVRDIMDLVEELMAAPVVAVAATKVTGVMAVDTPAE</sequence>
<organism evidence="2 3">
    <name type="scientific">Vitis vinifera</name>
    <name type="common">Grape</name>
    <dbReference type="NCBI Taxonomy" id="29760"/>
    <lineage>
        <taxon>Eukaryota</taxon>
        <taxon>Viridiplantae</taxon>
        <taxon>Streptophyta</taxon>
        <taxon>Embryophyta</taxon>
        <taxon>Tracheophyta</taxon>
        <taxon>Spermatophyta</taxon>
        <taxon>Magnoliopsida</taxon>
        <taxon>eudicotyledons</taxon>
        <taxon>Gunneridae</taxon>
        <taxon>Pentapetalae</taxon>
        <taxon>rosids</taxon>
        <taxon>Vitales</taxon>
        <taxon>Vitaceae</taxon>
        <taxon>Viteae</taxon>
        <taxon>Vitis</taxon>
    </lineage>
</organism>
<gene>
    <name evidence="2" type="ORF">VitviT2T_024509</name>
</gene>
<proteinExistence type="predicted"/>
<dbReference type="EMBL" id="CP126663">
    <property type="protein sequence ID" value="WKA06615.1"/>
    <property type="molecule type" value="Genomic_DNA"/>
</dbReference>
<feature type="signal peptide" evidence="1">
    <location>
        <begin position="1"/>
        <end position="16"/>
    </location>
</feature>
<evidence type="ECO:0000256" key="1">
    <source>
        <dbReference type="SAM" id="SignalP"/>
    </source>
</evidence>
<reference evidence="2 3" key="1">
    <citation type="journal article" date="2023" name="Hortic Res">
        <title>The complete reference genome for grapevine (Vitis vinifera L.) genetics and breeding.</title>
        <authorList>
            <person name="Shi X."/>
            <person name="Cao S."/>
            <person name="Wang X."/>
            <person name="Huang S."/>
            <person name="Wang Y."/>
            <person name="Liu Z."/>
            <person name="Liu W."/>
            <person name="Leng X."/>
            <person name="Peng Y."/>
            <person name="Wang N."/>
            <person name="Wang Y."/>
            <person name="Ma Z."/>
            <person name="Xu X."/>
            <person name="Zhang F."/>
            <person name="Xue H."/>
            <person name="Zhong H."/>
            <person name="Wang Y."/>
            <person name="Zhang K."/>
            <person name="Velt A."/>
            <person name="Avia K."/>
            <person name="Holtgrawe D."/>
            <person name="Grimplet J."/>
            <person name="Matus J.T."/>
            <person name="Ware D."/>
            <person name="Wu X."/>
            <person name="Wang H."/>
            <person name="Liu C."/>
            <person name="Fang Y."/>
            <person name="Rustenholz C."/>
            <person name="Cheng Z."/>
            <person name="Xiao H."/>
            <person name="Zhou Y."/>
        </authorList>
    </citation>
    <scope>NUCLEOTIDE SEQUENCE [LARGE SCALE GENOMIC DNA]</scope>
    <source>
        <strain evidence="3">cv. Pinot noir / PN40024</strain>
        <tissue evidence="2">Leaf</tissue>
    </source>
</reference>
<feature type="chain" id="PRO_5046369812" evidence="1">
    <location>
        <begin position="17"/>
        <end position="120"/>
    </location>
</feature>
<protein>
    <submittedName>
        <fullName evidence="2">Uncharacterized protein</fullName>
    </submittedName>
</protein>
<keyword evidence="3" id="KW-1185">Reference proteome</keyword>
<keyword evidence="1" id="KW-0732">Signal</keyword>
<name>A0ABY9DJ35_VITVI</name>
<evidence type="ECO:0000313" key="3">
    <source>
        <dbReference type="Proteomes" id="UP001227230"/>
    </source>
</evidence>
<dbReference type="Proteomes" id="UP001227230">
    <property type="component" value="Chromosome 16"/>
</dbReference>
<accession>A0ABY9DJ35</accession>
<evidence type="ECO:0000313" key="2">
    <source>
        <dbReference type="EMBL" id="WKA06615.1"/>
    </source>
</evidence>